<dbReference type="PROSITE" id="PS50930">
    <property type="entry name" value="HTH_LYTTR"/>
    <property type="match status" value="1"/>
</dbReference>
<evidence type="ECO:0000259" key="4">
    <source>
        <dbReference type="PROSITE" id="PS50930"/>
    </source>
</evidence>
<dbReference type="EMBL" id="CP046566">
    <property type="protein sequence ID" value="QGW28947.1"/>
    <property type="molecule type" value="Genomic_DNA"/>
</dbReference>
<feature type="modified residue" description="4-aspartylphosphate" evidence="1">
    <location>
        <position position="71"/>
    </location>
</feature>
<dbReference type="Pfam" id="PF04397">
    <property type="entry name" value="LytTR"/>
    <property type="match status" value="1"/>
</dbReference>
<dbReference type="SUPFAM" id="SSF52172">
    <property type="entry name" value="CheY-like"/>
    <property type="match status" value="1"/>
</dbReference>
<dbReference type="Pfam" id="PF00072">
    <property type="entry name" value="Response_reg"/>
    <property type="match status" value="1"/>
</dbReference>
<evidence type="ECO:0000259" key="3">
    <source>
        <dbReference type="PROSITE" id="PS50110"/>
    </source>
</evidence>
<dbReference type="Gene3D" id="2.40.50.1020">
    <property type="entry name" value="LytTr DNA-binding domain"/>
    <property type="match status" value="1"/>
</dbReference>
<keyword evidence="1" id="KW-0597">Phosphoprotein</keyword>
<dbReference type="GO" id="GO:0000156">
    <property type="term" value="F:phosphorelay response regulator activity"/>
    <property type="evidence" value="ECO:0007669"/>
    <property type="project" value="InterPro"/>
</dbReference>
<dbReference type="SMART" id="SM00448">
    <property type="entry name" value="REC"/>
    <property type="match status" value="1"/>
</dbReference>
<dbReference type="InterPro" id="IPR011006">
    <property type="entry name" value="CheY-like_superfamily"/>
</dbReference>
<dbReference type="AlphaFoldDB" id="A0A6I6G8U4"/>
<feature type="coiled-coil region" evidence="2">
    <location>
        <begin position="22"/>
        <end position="49"/>
    </location>
</feature>
<dbReference type="KEGG" id="fls:GLV81_13310"/>
<reference evidence="5 6" key="1">
    <citation type="submission" date="2019-11" db="EMBL/GenBank/DDBJ databases">
        <authorList>
            <person name="Im W.T."/>
        </authorList>
    </citation>
    <scope>NUCLEOTIDE SEQUENCE [LARGE SCALE GENOMIC DNA]</scope>
    <source>
        <strain evidence="5 6">SB-02</strain>
    </source>
</reference>
<dbReference type="GO" id="GO:0003677">
    <property type="term" value="F:DNA binding"/>
    <property type="evidence" value="ECO:0007669"/>
    <property type="project" value="InterPro"/>
</dbReference>
<evidence type="ECO:0000313" key="6">
    <source>
        <dbReference type="Proteomes" id="UP000426027"/>
    </source>
</evidence>
<keyword evidence="6" id="KW-1185">Reference proteome</keyword>
<feature type="domain" description="HTH LytTR-type" evidence="4">
    <location>
        <begin position="158"/>
        <end position="266"/>
    </location>
</feature>
<name>A0A6I6G8U4_9BACT</name>
<evidence type="ECO:0000256" key="1">
    <source>
        <dbReference type="PROSITE-ProRule" id="PRU00169"/>
    </source>
</evidence>
<dbReference type="Gene3D" id="3.40.50.2300">
    <property type="match status" value="1"/>
</dbReference>
<protein>
    <submittedName>
        <fullName evidence="5">Response regulator</fullName>
    </submittedName>
</protein>
<dbReference type="PROSITE" id="PS50110">
    <property type="entry name" value="RESPONSE_REGULATORY"/>
    <property type="match status" value="1"/>
</dbReference>
<proteinExistence type="predicted"/>
<dbReference type="InterPro" id="IPR001789">
    <property type="entry name" value="Sig_transdc_resp-reg_receiver"/>
</dbReference>
<dbReference type="InterPro" id="IPR046947">
    <property type="entry name" value="LytR-like"/>
</dbReference>
<gene>
    <name evidence="5" type="ORF">GLV81_13310</name>
</gene>
<dbReference type="InterPro" id="IPR007492">
    <property type="entry name" value="LytTR_DNA-bd_dom"/>
</dbReference>
<evidence type="ECO:0000313" key="5">
    <source>
        <dbReference type="EMBL" id="QGW28947.1"/>
    </source>
</evidence>
<dbReference type="PANTHER" id="PTHR37299:SF1">
    <property type="entry name" value="STAGE 0 SPORULATION PROTEIN A HOMOLOG"/>
    <property type="match status" value="1"/>
</dbReference>
<keyword evidence="2" id="KW-0175">Coiled coil</keyword>
<dbReference type="SMART" id="SM00850">
    <property type="entry name" value="LytTR"/>
    <property type="match status" value="1"/>
</dbReference>
<accession>A0A6I6G8U4</accession>
<dbReference type="Proteomes" id="UP000426027">
    <property type="component" value="Chromosome"/>
</dbReference>
<organism evidence="5 6">
    <name type="scientific">Phnomibacter ginsenosidimutans</name>
    <dbReference type="NCBI Taxonomy" id="2676868"/>
    <lineage>
        <taxon>Bacteria</taxon>
        <taxon>Pseudomonadati</taxon>
        <taxon>Bacteroidota</taxon>
        <taxon>Chitinophagia</taxon>
        <taxon>Chitinophagales</taxon>
        <taxon>Chitinophagaceae</taxon>
        <taxon>Phnomibacter</taxon>
    </lineage>
</organism>
<evidence type="ECO:0000256" key="2">
    <source>
        <dbReference type="SAM" id="Coils"/>
    </source>
</evidence>
<sequence length="266" mass="31281">MVNSSASVFHSFKFTHMRVVIIEDELLAAERLQHQLQEYDDQIQVVAHLYSIAEAVQWLETHRHPDLLFLDIQLADGYSFEIFKQVDYRKPIIFTTAFDQYALDAFQLHSIAYLLKPVSAGMLAKSLQKYKELCTPVSAQTAAALLHTFEQPEYKTRFLAKSGQKMYFIPCDDIRYFFAEDKIVYLVDRDGNKFTVDYTMEKLEKCLDPKVFFRLNRSYLVHQQSIFQIKPYVNSRYKLMLRSAGKQEEVILSRERVRDFKAWAEV</sequence>
<dbReference type="PANTHER" id="PTHR37299">
    <property type="entry name" value="TRANSCRIPTIONAL REGULATOR-RELATED"/>
    <property type="match status" value="1"/>
</dbReference>
<feature type="domain" description="Response regulatory" evidence="3">
    <location>
        <begin position="18"/>
        <end position="131"/>
    </location>
</feature>